<dbReference type="EMBL" id="JAAAIL010004440">
    <property type="protein sequence ID" value="KAG0247761.1"/>
    <property type="molecule type" value="Genomic_DNA"/>
</dbReference>
<feature type="non-terminal residue" evidence="2">
    <location>
        <position position="202"/>
    </location>
</feature>
<accession>A0AAD4H034</accession>
<dbReference type="Gene3D" id="1.20.5.340">
    <property type="match status" value="1"/>
</dbReference>
<dbReference type="PROSITE" id="PS50231">
    <property type="entry name" value="RICIN_B_LECTIN"/>
    <property type="match status" value="1"/>
</dbReference>
<dbReference type="AlphaFoldDB" id="A0AAD4H034"/>
<dbReference type="SUPFAM" id="SSF50370">
    <property type="entry name" value="Ricin B-like lectins"/>
    <property type="match status" value="1"/>
</dbReference>
<dbReference type="CDD" id="cd00161">
    <property type="entry name" value="beta-trefoil_Ricin-like"/>
    <property type="match status" value="1"/>
</dbReference>
<evidence type="ECO:0000313" key="2">
    <source>
        <dbReference type="EMBL" id="KAG0247761.1"/>
    </source>
</evidence>
<evidence type="ECO:0000313" key="3">
    <source>
        <dbReference type="Proteomes" id="UP001194580"/>
    </source>
</evidence>
<keyword evidence="1" id="KW-0175">Coiled coil</keyword>
<dbReference type="Gene3D" id="2.80.10.50">
    <property type="match status" value="1"/>
</dbReference>
<feature type="coiled-coil region" evidence="1">
    <location>
        <begin position="2"/>
        <end position="36"/>
    </location>
</feature>
<organism evidence="2 3">
    <name type="scientific">Linnemannia exigua</name>
    <dbReference type="NCBI Taxonomy" id="604196"/>
    <lineage>
        <taxon>Eukaryota</taxon>
        <taxon>Fungi</taxon>
        <taxon>Fungi incertae sedis</taxon>
        <taxon>Mucoromycota</taxon>
        <taxon>Mortierellomycotina</taxon>
        <taxon>Mortierellomycetes</taxon>
        <taxon>Mortierellales</taxon>
        <taxon>Mortierellaceae</taxon>
        <taxon>Linnemannia</taxon>
    </lineage>
</organism>
<feature type="non-terminal residue" evidence="2">
    <location>
        <position position="1"/>
    </location>
</feature>
<name>A0AAD4H034_9FUNG</name>
<comment type="caution">
    <text evidence="2">The sequence shown here is derived from an EMBL/GenBank/DDBJ whole genome shotgun (WGS) entry which is preliminary data.</text>
</comment>
<proteinExistence type="predicted"/>
<dbReference type="InterPro" id="IPR035992">
    <property type="entry name" value="Ricin_B-like_lectins"/>
</dbReference>
<keyword evidence="3" id="KW-1185">Reference proteome</keyword>
<sequence length="202" mass="21987">QLGDANKQLDDCNKKVDDANKQLGDANLQLGDANKKADDCNKQLDGCKGDLTKTNDTLTACQDNLTTLPANITTVYELEMQSFRTGLVPEFNSKQCFDTDIQEANRDPNNMENLTSTCNPGAVSQEIRFVGVRSNCTIRSRDFSLCLTLEPGLTAGSSTSYTFLSCKTPQDPYQQWSIEPSGDASRVRNAATGKCLGAYGYG</sequence>
<reference evidence="2" key="1">
    <citation type="journal article" date="2020" name="Fungal Divers.">
        <title>Resolving the Mortierellaceae phylogeny through synthesis of multi-gene phylogenetics and phylogenomics.</title>
        <authorList>
            <person name="Vandepol N."/>
            <person name="Liber J."/>
            <person name="Desiro A."/>
            <person name="Na H."/>
            <person name="Kennedy M."/>
            <person name="Barry K."/>
            <person name="Grigoriev I.V."/>
            <person name="Miller A.N."/>
            <person name="O'Donnell K."/>
            <person name="Stajich J.E."/>
            <person name="Bonito G."/>
        </authorList>
    </citation>
    <scope>NUCLEOTIDE SEQUENCE</scope>
    <source>
        <strain evidence="2">NRRL 28262</strain>
    </source>
</reference>
<gene>
    <name evidence="2" type="ORF">BGZ95_008447</name>
</gene>
<evidence type="ECO:0000256" key="1">
    <source>
        <dbReference type="SAM" id="Coils"/>
    </source>
</evidence>
<dbReference type="Proteomes" id="UP001194580">
    <property type="component" value="Unassembled WGS sequence"/>
</dbReference>
<protein>
    <submittedName>
        <fullName evidence="2">Uncharacterized protein</fullName>
    </submittedName>
</protein>